<name>R5QAN8_9FIRM</name>
<dbReference type="EMBL" id="CAZS010000050">
    <property type="protein sequence ID" value="CCZ25765.1"/>
    <property type="molecule type" value="Genomic_DNA"/>
</dbReference>
<evidence type="ECO:0000313" key="1">
    <source>
        <dbReference type="EMBL" id="CCZ25765.1"/>
    </source>
</evidence>
<evidence type="ECO:0000313" key="2">
    <source>
        <dbReference type="Proteomes" id="UP000017998"/>
    </source>
</evidence>
<comment type="caution">
    <text evidence="1">The sequence shown here is derived from an EMBL/GenBank/DDBJ whole genome shotgun (WGS) entry which is preliminary data.</text>
</comment>
<sequence>MDIALMNVRITFQKNEVVTDKIGNHKNAWSDFYSCYATVSGEGGSEKAVAGLVVEDSDISFTVRYCRALSDIDSTKCRVLFDGAVYNIVSIDHMNFKKKCLKFKCEKERKK</sequence>
<dbReference type="Pfam" id="PF05521">
    <property type="entry name" value="Phage_HCP"/>
    <property type="match status" value="1"/>
</dbReference>
<accession>R5QAN8</accession>
<organism evidence="1 2">
    <name type="scientific">[Ruminococcus] torques CAG:61</name>
    <dbReference type="NCBI Taxonomy" id="1263108"/>
    <lineage>
        <taxon>Bacteria</taxon>
        <taxon>Bacillati</taxon>
        <taxon>Bacillota</taxon>
        <taxon>Clostridia</taxon>
        <taxon>Lachnospirales</taxon>
        <taxon>Lachnospiraceae</taxon>
        <taxon>Mediterraneibacter</taxon>
    </lineage>
</organism>
<proteinExistence type="predicted"/>
<dbReference type="NCBIfam" id="TIGR01563">
    <property type="entry name" value="gp16_SPP1"/>
    <property type="match status" value="1"/>
</dbReference>
<dbReference type="RefSeq" id="WP_022003202.1">
    <property type="nucleotide sequence ID" value="NZ_HF995170.1"/>
</dbReference>
<dbReference type="Gene3D" id="2.40.10.270">
    <property type="entry name" value="Bacteriophage SPP1 head-tail adaptor protein"/>
    <property type="match status" value="1"/>
</dbReference>
<dbReference type="AlphaFoldDB" id="R5QAN8"/>
<reference evidence="1" key="1">
    <citation type="submission" date="2012-11" db="EMBL/GenBank/DDBJ databases">
        <title>Dependencies among metagenomic species, viruses, plasmids and units of genetic variation.</title>
        <authorList>
            <person name="Nielsen H.B."/>
            <person name="Almeida M."/>
            <person name="Juncker A.S."/>
            <person name="Rasmussen S."/>
            <person name="Li J."/>
            <person name="Sunagawa S."/>
            <person name="Plichta D."/>
            <person name="Gautier L."/>
            <person name="Le Chatelier E."/>
            <person name="Peletier E."/>
            <person name="Bonde I."/>
            <person name="Nielsen T."/>
            <person name="Manichanh C."/>
            <person name="Arumugam M."/>
            <person name="Batto J."/>
            <person name="Santos M.B.Q.D."/>
            <person name="Blom N."/>
            <person name="Borruel N."/>
            <person name="Burgdorf K.S."/>
            <person name="Boumezbeur F."/>
            <person name="Casellas F."/>
            <person name="Dore J."/>
            <person name="Guarner F."/>
            <person name="Hansen T."/>
            <person name="Hildebrand F."/>
            <person name="Kaas R.S."/>
            <person name="Kennedy S."/>
            <person name="Kristiansen K."/>
            <person name="Kultima J.R."/>
            <person name="Leonard P."/>
            <person name="Levenez F."/>
            <person name="Lund O."/>
            <person name="Moumen B."/>
            <person name="Le Paslier D."/>
            <person name="Pons N."/>
            <person name="Pedersen O."/>
            <person name="Prifti E."/>
            <person name="Qin J."/>
            <person name="Raes J."/>
            <person name="Tap J."/>
            <person name="Tims S."/>
            <person name="Ussery D.W."/>
            <person name="Yamada T."/>
            <person name="MetaHit consortium"/>
            <person name="Renault P."/>
            <person name="Sicheritz-Ponten T."/>
            <person name="Bork P."/>
            <person name="Wang J."/>
            <person name="Brunak S."/>
            <person name="Ehrlich S.D."/>
        </authorList>
    </citation>
    <scope>NUCLEOTIDE SEQUENCE [LARGE SCALE GENOMIC DNA]</scope>
</reference>
<dbReference type="InterPro" id="IPR008767">
    <property type="entry name" value="Phage_SPP1_head-tail_adaptor"/>
</dbReference>
<dbReference type="Proteomes" id="UP000017998">
    <property type="component" value="Unassembled WGS sequence"/>
</dbReference>
<gene>
    <name evidence="1" type="ORF">BN734_01579</name>
</gene>
<protein>
    <submittedName>
        <fullName evidence="1">Putative phage head-tail adaptor</fullName>
    </submittedName>
</protein>
<dbReference type="InterPro" id="IPR038666">
    <property type="entry name" value="SSP1_head-tail_sf"/>
</dbReference>